<dbReference type="FunFam" id="3.90.1410.10:FF:000018">
    <property type="entry name" value="N-lysine methyltransferase SETD6 isoform X2"/>
    <property type="match status" value="1"/>
</dbReference>
<keyword evidence="3 10" id="KW-0489">Methyltransferase</keyword>
<evidence type="ECO:0000256" key="8">
    <source>
        <dbReference type="ARBA" id="ARBA00073248"/>
    </source>
</evidence>
<evidence type="ECO:0000313" key="11">
    <source>
        <dbReference type="Proteomes" id="UP000018936"/>
    </source>
</evidence>
<dbReference type="Proteomes" id="UP000018936">
    <property type="component" value="Unassembled WGS sequence"/>
</dbReference>
<dbReference type="EMBL" id="AZIM01002134">
    <property type="protein sequence ID" value="ETE64727.1"/>
    <property type="molecule type" value="Genomic_DNA"/>
</dbReference>
<evidence type="ECO:0000256" key="2">
    <source>
        <dbReference type="ARBA" id="ARBA00016973"/>
    </source>
</evidence>
<dbReference type="InterPro" id="IPR001214">
    <property type="entry name" value="SET_dom"/>
</dbReference>
<dbReference type="Gene3D" id="3.90.1420.10">
    <property type="entry name" value="Rubisco LSMT, substrate-binding domain"/>
    <property type="match status" value="1"/>
</dbReference>
<evidence type="ECO:0000256" key="1">
    <source>
        <dbReference type="ARBA" id="ARBA00004123"/>
    </source>
</evidence>
<dbReference type="PANTHER" id="PTHR13271:SF34">
    <property type="entry name" value="N-LYSINE METHYLTRANSFERASE SETD6"/>
    <property type="match status" value="1"/>
</dbReference>
<dbReference type="InterPro" id="IPR015353">
    <property type="entry name" value="Rubisco_LSMT_subst-bd"/>
</dbReference>
<dbReference type="GO" id="GO:0005634">
    <property type="term" value="C:nucleus"/>
    <property type="evidence" value="ECO:0007669"/>
    <property type="project" value="UniProtKB-SubCell"/>
</dbReference>
<evidence type="ECO:0000259" key="9">
    <source>
        <dbReference type="PROSITE" id="PS50280"/>
    </source>
</evidence>
<dbReference type="OrthoDB" id="341421at2759"/>
<dbReference type="InterPro" id="IPR050600">
    <property type="entry name" value="SETD3_SETD6_MTase"/>
</dbReference>
<dbReference type="InterPro" id="IPR046341">
    <property type="entry name" value="SET_dom_sf"/>
</dbReference>
<dbReference type="GO" id="GO:0032259">
    <property type="term" value="P:methylation"/>
    <property type="evidence" value="ECO:0007669"/>
    <property type="project" value="UniProtKB-KW"/>
</dbReference>
<dbReference type="Pfam" id="PF00856">
    <property type="entry name" value="SET"/>
    <property type="match status" value="1"/>
</dbReference>
<feature type="domain" description="SET" evidence="9">
    <location>
        <begin position="11"/>
        <end position="142"/>
    </location>
</feature>
<keyword evidence="11" id="KW-1185">Reference proteome</keyword>
<dbReference type="GO" id="GO:0016279">
    <property type="term" value="F:protein-lysine N-methyltransferase activity"/>
    <property type="evidence" value="ECO:0007669"/>
    <property type="project" value="TreeGrafter"/>
</dbReference>
<accession>V8NT59</accession>
<dbReference type="SUPFAM" id="SSF81822">
    <property type="entry name" value="RuBisCo LSMT C-terminal, substrate-binding domain"/>
    <property type="match status" value="1"/>
</dbReference>
<keyword evidence="4 10" id="KW-0808">Transferase</keyword>
<evidence type="ECO:0000313" key="10">
    <source>
        <dbReference type="EMBL" id="ETE64727.1"/>
    </source>
</evidence>
<evidence type="ECO:0000256" key="3">
    <source>
        <dbReference type="ARBA" id="ARBA00022603"/>
    </source>
</evidence>
<proteinExistence type="predicted"/>
<name>V8NT59_OPHHA</name>
<dbReference type="SUPFAM" id="SSF82199">
    <property type="entry name" value="SET domain"/>
    <property type="match status" value="1"/>
</dbReference>
<evidence type="ECO:0000256" key="6">
    <source>
        <dbReference type="ARBA" id="ARBA00023242"/>
    </source>
</evidence>
<evidence type="ECO:0000256" key="7">
    <source>
        <dbReference type="ARBA" id="ARBA00030096"/>
    </source>
</evidence>
<dbReference type="PROSITE" id="PS50280">
    <property type="entry name" value="SET"/>
    <property type="match status" value="1"/>
</dbReference>
<feature type="non-terminal residue" evidence="10">
    <location>
        <position position="1"/>
    </location>
</feature>
<sequence length="335" mass="38038">MVLIRPPSSPPPPQRGHEERAQLLQGTGVLEAVEKDLANIEMEYSSIILPFLKAHPDIFNPKVHTLELYRKLVAFVMAYSFQESLNEEEEEEEPNPPVMVPLADLLNHVANHNANLVYSPESLKMVTTKPVHKGQEIFNTYGEMANWQLLHMYGFAEAYPSNTNDTADIQMLTLLKAALQGKKTKTTDTDMEEKLVLDQWNFLCHQEMVGEEGAFVIGWERVFTEEELSVALQVLTMSTEEFKEFKDQEAKTDGKGTTCLIQSVTMIPNLSAAQKKLLFDATMLTLKAFSSSLKEEETMLGDLQAYLELSRREQFALQVRYGQKKILHQLLELAK</sequence>
<dbReference type="FunFam" id="3.90.1420.10:FF:000002">
    <property type="entry name" value="N-lysine methyltransferase SETD6"/>
    <property type="match status" value="1"/>
</dbReference>
<keyword evidence="6" id="KW-0539">Nucleus</keyword>
<dbReference type="Gene3D" id="3.90.1410.10">
    <property type="entry name" value="set domain protein methyltransferase, domain 1"/>
    <property type="match status" value="1"/>
</dbReference>
<dbReference type="Pfam" id="PF09273">
    <property type="entry name" value="Rubis-subs-bind"/>
    <property type="match status" value="1"/>
</dbReference>
<gene>
    <name evidence="10" type="primary">SETD6</name>
    <name evidence="10" type="ORF">L345_09504</name>
</gene>
<evidence type="ECO:0000256" key="5">
    <source>
        <dbReference type="ARBA" id="ARBA00022691"/>
    </source>
</evidence>
<dbReference type="InterPro" id="IPR036464">
    <property type="entry name" value="Rubisco_LSMT_subst-bd_sf"/>
</dbReference>
<comment type="caution">
    <text evidence="10">The sequence shown here is derived from an EMBL/GenBank/DDBJ whole genome shotgun (WGS) entry which is preliminary data.</text>
</comment>
<protein>
    <recommendedName>
        <fullName evidence="2">N-lysine methyltransferase SETD6</fullName>
    </recommendedName>
    <alternativeName>
        <fullName evidence="8">N-lysine methyltransferase setd6</fullName>
    </alternativeName>
    <alternativeName>
        <fullName evidence="7">SET domain-containing protein 6</fullName>
    </alternativeName>
</protein>
<reference evidence="10 11" key="1">
    <citation type="journal article" date="2013" name="Proc. Natl. Acad. Sci. U.S.A.">
        <title>The king cobra genome reveals dynamic gene evolution and adaptation in the snake venom system.</title>
        <authorList>
            <person name="Vonk F.J."/>
            <person name="Casewell N.R."/>
            <person name="Henkel C.V."/>
            <person name="Heimberg A.M."/>
            <person name="Jansen H.J."/>
            <person name="McCleary R.J."/>
            <person name="Kerkkamp H.M."/>
            <person name="Vos R.A."/>
            <person name="Guerreiro I."/>
            <person name="Calvete J.J."/>
            <person name="Wuster W."/>
            <person name="Woods A.E."/>
            <person name="Logan J.M."/>
            <person name="Harrison R.A."/>
            <person name="Castoe T.A."/>
            <person name="de Koning A.P."/>
            <person name="Pollock D.D."/>
            <person name="Yandell M."/>
            <person name="Calderon D."/>
            <person name="Renjifo C."/>
            <person name="Currier R.B."/>
            <person name="Salgado D."/>
            <person name="Pla D."/>
            <person name="Sanz L."/>
            <person name="Hyder A.S."/>
            <person name="Ribeiro J.M."/>
            <person name="Arntzen J.W."/>
            <person name="van den Thillart G.E."/>
            <person name="Boetzer M."/>
            <person name="Pirovano W."/>
            <person name="Dirks R.P."/>
            <person name="Spaink H.P."/>
            <person name="Duboule D."/>
            <person name="McGlinn E."/>
            <person name="Kini R.M."/>
            <person name="Richardson M.K."/>
        </authorList>
    </citation>
    <scope>NUCLEOTIDE SEQUENCE</scope>
    <source>
        <tissue evidence="10">Blood</tissue>
    </source>
</reference>
<organism evidence="10 11">
    <name type="scientific">Ophiophagus hannah</name>
    <name type="common">King cobra</name>
    <name type="synonym">Naja hannah</name>
    <dbReference type="NCBI Taxonomy" id="8665"/>
    <lineage>
        <taxon>Eukaryota</taxon>
        <taxon>Metazoa</taxon>
        <taxon>Chordata</taxon>
        <taxon>Craniata</taxon>
        <taxon>Vertebrata</taxon>
        <taxon>Euteleostomi</taxon>
        <taxon>Lepidosauria</taxon>
        <taxon>Squamata</taxon>
        <taxon>Bifurcata</taxon>
        <taxon>Unidentata</taxon>
        <taxon>Episquamata</taxon>
        <taxon>Toxicofera</taxon>
        <taxon>Serpentes</taxon>
        <taxon>Colubroidea</taxon>
        <taxon>Elapidae</taxon>
        <taxon>Elapinae</taxon>
        <taxon>Ophiophagus</taxon>
    </lineage>
</organism>
<dbReference type="AlphaFoldDB" id="V8NT59"/>
<evidence type="ECO:0000256" key="4">
    <source>
        <dbReference type="ARBA" id="ARBA00022679"/>
    </source>
</evidence>
<comment type="subcellular location">
    <subcellularLocation>
        <location evidence="1">Nucleus</location>
    </subcellularLocation>
</comment>
<keyword evidence="5" id="KW-0949">S-adenosyl-L-methionine</keyword>
<dbReference type="PANTHER" id="PTHR13271">
    <property type="entry name" value="UNCHARACTERIZED PUTATIVE METHYLTRANSFERASE"/>
    <property type="match status" value="1"/>
</dbReference>